<keyword evidence="5" id="KW-0677">Repeat</keyword>
<dbReference type="InterPro" id="IPR036640">
    <property type="entry name" value="ABC1_TM_sf"/>
</dbReference>
<feature type="transmembrane region" description="Helical" evidence="12">
    <location>
        <begin position="201"/>
        <end position="219"/>
    </location>
</feature>
<dbReference type="GO" id="GO:0016020">
    <property type="term" value="C:membrane"/>
    <property type="evidence" value="ECO:0007669"/>
    <property type="project" value="UniProtKB-SubCell"/>
</dbReference>
<feature type="transmembrane region" description="Helical" evidence="12">
    <location>
        <begin position="866"/>
        <end position="886"/>
    </location>
</feature>
<evidence type="ECO:0000259" key="14">
    <source>
        <dbReference type="PROSITE" id="PS50929"/>
    </source>
</evidence>
<feature type="compositionally biased region" description="Acidic residues" evidence="11">
    <location>
        <begin position="619"/>
        <end position="630"/>
    </location>
</feature>
<evidence type="ECO:0000313" key="15">
    <source>
        <dbReference type="EMBL" id="OCK79563.1"/>
    </source>
</evidence>
<feature type="transmembrane region" description="Helical" evidence="12">
    <location>
        <begin position="726"/>
        <end position="749"/>
    </location>
</feature>
<feature type="transmembrane region" description="Helical" evidence="12">
    <location>
        <begin position="1007"/>
        <end position="1028"/>
    </location>
</feature>
<dbReference type="Pfam" id="PF00005">
    <property type="entry name" value="ABC_tran"/>
    <property type="match status" value="2"/>
</dbReference>
<evidence type="ECO:0000256" key="11">
    <source>
        <dbReference type="SAM" id="MobiDB-lite"/>
    </source>
</evidence>
<dbReference type="PROSITE" id="PS00211">
    <property type="entry name" value="ABC_TRANSPORTER_1"/>
    <property type="match status" value="1"/>
</dbReference>
<dbReference type="PROSITE" id="PS50929">
    <property type="entry name" value="ABC_TM1F"/>
    <property type="match status" value="2"/>
</dbReference>
<feature type="transmembrane region" description="Helical" evidence="12">
    <location>
        <begin position="980"/>
        <end position="1000"/>
    </location>
</feature>
<evidence type="ECO:0000256" key="10">
    <source>
        <dbReference type="ARBA" id="ARBA00023180"/>
    </source>
</evidence>
<keyword evidence="15" id="KW-0378">Hydrolase</keyword>
<reference evidence="15 16" key="1">
    <citation type="journal article" date="2016" name="Nat. Commun.">
        <title>Ectomycorrhizal ecology is imprinted in the genome of the dominant symbiotic fungus Cenococcum geophilum.</title>
        <authorList>
            <consortium name="DOE Joint Genome Institute"/>
            <person name="Peter M."/>
            <person name="Kohler A."/>
            <person name="Ohm R.A."/>
            <person name="Kuo A."/>
            <person name="Krutzmann J."/>
            <person name="Morin E."/>
            <person name="Arend M."/>
            <person name="Barry K.W."/>
            <person name="Binder M."/>
            <person name="Choi C."/>
            <person name="Clum A."/>
            <person name="Copeland A."/>
            <person name="Grisel N."/>
            <person name="Haridas S."/>
            <person name="Kipfer T."/>
            <person name="LaButti K."/>
            <person name="Lindquist E."/>
            <person name="Lipzen A."/>
            <person name="Maire R."/>
            <person name="Meier B."/>
            <person name="Mihaltcheva S."/>
            <person name="Molinier V."/>
            <person name="Murat C."/>
            <person name="Poggeler S."/>
            <person name="Quandt C.A."/>
            <person name="Sperisen C."/>
            <person name="Tritt A."/>
            <person name="Tisserant E."/>
            <person name="Crous P.W."/>
            <person name="Henrissat B."/>
            <person name="Nehls U."/>
            <person name="Egli S."/>
            <person name="Spatafora J.W."/>
            <person name="Grigoriev I.V."/>
            <person name="Martin F.M."/>
        </authorList>
    </citation>
    <scope>NUCLEOTIDE SEQUENCE [LARGE SCALE GENOMIC DNA]</scope>
    <source>
        <strain evidence="15 16">CBS 459.81</strain>
    </source>
</reference>
<proteinExistence type="inferred from homology"/>
<keyword evidence="10" id="KW-0325">Glycoprotein</keyword>
<feature type="transmembrane region" description="Helical" evidence="12">
    <location>
        <begin position="26"/>
        <end position="48"/>
    </location>
</feature>
<keyword evidence="9 12" id="KW-0472">Membrane</keyword>
<dbReference type="InterPro" id="IPR017871">
    <property type="entry name" value="ABC_transporter-like_CS"/>
</dbReference>
<protein>
    <submittedName>
        <fullName evidence="15">P-loop containing nucleoside triphosphate hydrolase protein</fullName>
    </submittedName>
</protein>
<dbReference type="GO" id="GO:0005524">
    <property type="term" value="F:ATP binding"/>
    <property type="evidence" value="ECO:0007669"/>
    <property type="project" value="UniProtKB-KW"/>
</dbReference>
<dbReference type="InterPro" id="IPR027417">
    <property type="entry name" value="P-loop_NTPase"/>
</dbReference>
<keyword evidence="4 12" id="KW-0812">Transmembrane</keyword>
<dbReference type="CDD" id="cd18604">
    <property type="entry name" value="ABC_6TM_VMR1_D2_like"/>
    <property type="match status" value="1"/>
</dbReference>
<dbReference type="PANTHER" id="PTHR24223">
    <property type="entry name" value="ATP-BINDING CASSETTE SUB-FAMILY C"/>
    <property type="match status" value="1"/>
</dbReference>
<dbReference type="PROSITE" id="PS50893">
    <property type="entry name" value="ABC_TRANSPORTER_2"/>
    <property type="match status" value="2"/>
</dbReference>
<sequence length="1354" mass="150378">MDSQTRAGELHDSFNAQKRHGRLAKLLIMAHAPAVIWQQVITIALGVLEFMPQVSLYKLLTALEAQSPSSSIDPTAIAWAVGLGMSMLFETLADTYMWHSSRAFVHIPVRVQLSALLFGKSMRRKDVKGVQKDDGSNQESAENPGLEYNLQNTRQGTINLIGFDTARISEFCIYQNIFMLVLCKMVLSFIFLYLLIGWQALLAGVAGQMLIFPLTSYYARKYTRAQNDLMSARDRKLAILNEALTGIRQIKFSALEIQWQKWILEAREQELSALWTSFRADTFISFSWLCGPVLLSAMSISVYAMIYGSISASIAFTTISVLETLQATMTWIPELITNLVDAWISLERIETYLNSPERVEYLMPGESISFQNACIAWPSDSDTIEDFLEFSLRDLNFSFPNNELSIISGKTGSGKSLLLAAILGEADLLSGSIVVPRAPALQDRFDGKAHQSNWIIPSSLAFVSQQPWIENETFRNNILFGLPLDEVRYKKVLSACALDQDLSLLPDGDMTEIGANGINLSGGQRWRITLARALYSRAGILVMDDIFSAVDAHVGLHLLENAIAGELGRSRTRIIVTHHVSLCLSQANYAIHLGNGTIDHAGSVEELRKTGELDQVLKEEEEAMSEEEDSFPPSLEPFDQNTKSPVSDDHKHQQNSGCIKKRARRTSKLSERRMSAISSRSSKIDDGGLSITPKPPAKKFVEEETRQAGRVAWSVYQRHMSAGGGFWQWGLVLLVFGLYEAGLLGQYYWLVIWTQSYQTKAQLLQLASKISNYQMITFPSSIVAVSMDSDLIFYLSVYFGIAMLLCIGGALRYFLVFRVSINASRKLFRDFTYAVLRAPMRWLDTVPLGRILNRFTSDFNVVDSEMGLAVAMVFNFSLRVLGITIAGRVLIVSPYTIAFAVILIGINSRYAIYFLKGARETKRLESVTKSPVFDLFGTALAGVSTIRAFGKTEVYINRMFEKIDDYGRSLWYMWLFNQWLVFRLGILGATFTMAIALLVVSMKDIGAPLAGFALTFTLQYSVSVMWVLRQYATVELGMNATERIIEYSELTIEEQGGADAPAAWPTEGVLEVTNLVISYAPDLPPVLKGLTFRVNGNERIGVVGRTGAGKSSLTLALFRFLEAREGSILIDGIDISKIKLKDLRSRLAIIPQDPVLFSGTVRSNLDPFDEHTDGELREALQRVHLIPPSASPSTSASSPTSVRSAIAQTTVPQQHNINPFASLQAPISEGGQNLSQGQRQLLCLARAILSRPKLLVLDEATSAVDKATDELIQHSIREEFQNSTMIVIAHRLSTVADFDRILVLAEGKVVEFGKPIELMLKGGGEQKGAFAELVEKSGEESLLKRVIFGERERG</sequence>
<dbReference type="PANTHER" id="PTHR24223:SF456">
    <property type="entry name" value="MULTIDRUG RESISTANCE-ASSOCIATED PROTEIN LETHAL(2)03659"/>
    <property type="match status" value="1"/>
</dbReference>
<dbReference type="GO" id="GO:0016887">
    <property type="term" value="F:ATP hydrolysis activity"/>
    <property type="evidence" value="ECO:0007669"/>
    <property type="project" value="InterPro"/>
</dbReference>
<comment type="similarity">
    <text evidence="2">Belongs to the ABC transporter superfamily. ABCC family. Conjugate transporter (TC 3.A.1.208) subfamily.</text>
</comment>
<name>A0A8E2JEJ4_9PEZI</name>
<evidence type="ECO:0000256" key="1">
    <source>
        <dbReference type="ARBA" id="ARBA00004141"/>
    </source>
</evidence>
<evidence type="ECO:0000256" key="8">
    <source>
        <dbReference type="ARBA" id="ARBA00022989"/>
    </source>
</evidence>
<dbReference type="GO" id="GO:0140359">
    <property type="term" value="F:ABC-type transporter activity"/>
    <property type="evidence" value="ECO:0007669"/>
    <property type="project" value="InterPro"/>
</dbReference>
<feature type="transmembrane region" description="Helical" evidence="12">
    <location>
        <begin position="793"/>
        <end position="815"/>
    </location>
</feature>
<accession>A0A8E2JEJ4</accession>
<comment type="subcellular location">
    <subcellularLocation>
        <location evidence="1">Membrane</location>
        <topology evidence="1">Multi-pass membrane protein</topology>
    </subcellularLocation>
</comment>
<dbReference type="GO" id="GO:0005737">
    <property type="term" value="C:cytoplasm"/>
    <property type="evidence" value="ECO:0007669"/>
    <property type="project" value="UniProtKB-ARBA"/>
</dbReference>
<dbReference type="SUPFAM" id="SSF52540">
    <property type="entry name" value="P-loop containing nucleoside triphosphate hydrolases"/>
    <property type="match status" value="2"/>
</dbReference>
<keyword evidence="3" id="KW-0813">Transport</keyword>
<evidence type="ECO:0000256" key="3">
    <source>
        <dbReference type="ARBA" id="ARBA00022448"/>
    </source>
</evidence>
<feature type="transmembrane region" description="Helical" evidence="12">
    <location>
        <begin position="76"/>
        <end position="93"/>
    </location>
</feature>
<dbReference type="InterPro" id="IPR050173">
    <property type="entry name" value="ABC_transporter_C-like"/>
</dbReference>
<dbReference type="InterPro" id="IPR003593">
    <property type="entry name" value="AAA+_ATPase"/>
</dbReference>
<evidence type="ECO:0000259" key="13">
    <source>
        <dbReference type="PROSITE" id="PS50893"/>
    </source>
</evidence>
<feature type="transmembrane region" description="Helical" evidence="12">
    <location>
        <begin position="892"/>
        <end position="912"/>
    </location>
</feature>
<feature type="domain" description="ABC transmembrane type-1" evidence="14">
    <location>
        <begin position="158"/>
        <end position="341"/>
    </location>
</feature>
<dbReference type="SMART" id="SM00382">
    <property type="entry name" value="AAA"/>
    <property type="match status" value="2"/>
</dbReference>
<dbReference type="EMBL" id="KV744998">
    <property type="protein sequence ID" value="OCK79563.1"/>
    <property type="molecule type" value="Genomic_DNA"/>
</dbReference>
<dbReference type="SUPFAM" id="SSF90123">
    <property type="entry name" value="ABC transporter transmembrane region"/>
    <property type="match status" value="2"/>
</dbReference>
<evidence type="ECO:0000256" key="9">
    <source>
        <dbReference type="ARBA" id="ARBA00023136"/>
    </source>
</evidence>
<feature type="transmembrane region" description="Helical" evidence="12">
    <location>
        <begin position="286"/>
        <end position="306"/>
    </location>
</feature>
<evidence type="ECO:0000256" key="7">
    <source>
        <dbReference type="ARBA" id="ARBA00022840"/>
    </source>
</evidence>
<evidence type="ECO:0000256" key="4">
    <source>
        <dbReference type="ARBA" id="ARBA00022692"/>
    </source>
</evidence>
<keyword evidence="8 12" id="KW-1133">Transmembrane helix</keyword>
<gene>
    <name evidence="15" type="ORF">K432DRAFT_405450</name>
</gene>
<evidence type="ECO:0000256" key="2">
    <source>
        <dbReference type="ARBA" id="ARBA00009726"/>
    </source>
</evidence>
<feature type="domain" description="ABC transporter" evidence="13">
    <location>
        <begin position="1070"/>
        <end position="1331"/>
    </location>
</feature>
<feature type="domain" description="ABC transporter" evidence="13">
    <location>
        <begin position="368"/>
        <end position="620"/>
    </location>
</feature>
<keyword evidence="6" id="KW-0547">Nucleotide-binding</keyword>
<dbReference type="CDD" id="cd03244">
    <property type="entry name" value="ABCC_MRP_domain2"/>
    <property type="match status" value="1"/>
</dbReference>
<evidence type="ECO:0000256" key="6">
    <source>
        <dbReference type="ARBA" id="ARBA00022741"/>
    </source>
</evidence>
<dbReference type="FunFam" id="3.40.50.300:FF:000825">
    <property type="entry name" value="ABC bile acid transporter"/>
    <property type="match status" value="1"/>
</dbReference>
<keyword evidence="16" id="KW-1185">Reference proteome</keyword>
<evidence type="ECO:0000256" key="12">
    <source>
        <dbReference type="SAM" id="Phobius"/>
    </source>
</evidence>
<evidence type="ECO:0000313" key="16">
    <source>
        <dbReference type="Proteomes" id="UP000250266"/>
    </source>
</evidence>
<dbReference type="Proteomes" id="UP000250266">
    <property type="component" value="Unassembled WGS sequence"/>
</dbReference>
<dbReference type="CDD" id="cd18596">
    <property type="entry name" value="ABC_6TM_VMR1_D1_like"/>
    <property type="match status" value="1"/>
</dbReference>
<feature type="domain" description="ABC transmembrane type-1" evidence="14">
    <location>
        <begin position="731"/>
        <end position="1036"/>
    </location>
</feature>
<feature type="transmembrane region" description="Helical" evidence="12">
    <location>
        <begin position="177"/>
        <end position="195"/>
    </location>
</feature>
<dbReference type="InterPro" id="IPR003439">
    <property type="entry name" value="ABC_transporter-like_ATP-bd"/>
</dbReference>
<dbReference type="Pfam" id="PF00664">
    <property type="entry name" value="ABC_membrane"/>
    <property type="match status" value="2"/>
</dbReference>
<dbReference type="FunFam" id="3.40.50.300:FF:000610">
    <property type="entry name" value="Multidrug resistance-associated ABC transporter"/>
    <property type="match status" value="1"/>
</dbReference>
<dbReference type="CDD" id="cd03250">
    <property type="entry name" value="ABCC_MRP_domain1"/>
    <property type="match status" value="1"/>
</dbReference>
<dbReference type="FunFam" id="1.20.1560.10:FF:000013">
    <property type="entry name" value="ABC transporter C family member 2"/>
    <property type="match status" value="1"/>
</dbReference>
<evidence type="ECO:0000256" key="5">
    <source>
        <dbReference type="ARBA" id="ARBA00022737"/>
    </source>
</evidence>
<keyword evidence="7" id="KW-0067">ATP-binding</keyword>
<dbReference type="Gene3D" id="1.20.1560.10">
    <property type="entry name" value="ABC transporter type 1, transmembrane domain"/>
    <property type="match status" value="2"/>
</dbReference>
<dbReference type="OrthoDB" id="6500128at2759"/>
<organism evidence="15 16">
    <name type="scientific">Lepidopterella palustris CBS 459.81</name>
    <dbReference type="NCBI Taxonomy" id="1314670"/>
    <lineage>
        <taxon>Eukaryota</taxon>
        <taxon>Fungi</taxon>
        <taxon>Dikarya</taxon>
        <taxon>Ascomycota</taxon>
        <taxon>Pezizomycotina</taxon>
        <taxon>Dothideomycetes</taxon>
        <taxon>Pleosporomycetidae</taxon>
        <taxon>Mytilinidiales</taxon>
        <taxon>Argynnaceae</taxon>
        <taxon>Lepidopterella</taxon>
    </lineage>
</organism>
<dbReference type="InterPro" id="IPR011527">
    <property type="entry name" value="ABC1_TM_dom"/>
</dbReference>
<feature type="region of interest" description="Disordered" evidence="11">
    <location>
        <begin position="618"/>
        <end position="695"/>
    </location>
</feature>
<dbReference type="Gene3D" id="3.40.50.300">
    <property type="entry name" value="P-loop containing nucleotide triphosphate hydrolases"/>
    <property type="match status" value="2"/>
</dbReference>